<evidence type="ECO:0000313" key="4">
    <source>
        <dbReference type="EMBL" id="MFC4310142.1"/>
    </source>
</evidence>
<evidence type="ECO:0000313" key="5">
    <source>
        <dbReference type="Proteomes" id="UP001595904"/>
    </source>
</evidence>
<gene>
    <name evidence="4" type="ORF">ACFPN2_13710</name>
</gene>
<keyword evidence="5" id="KW-1185">Reference proteome</keyword>
<keyword evidence="2" id="KW-0732">Signal</keyword>
<dbReference type="SUPFAM" id="SSF55961">
    <property type="entry name" value="Bet v1-like"/>
    <property type="match status" value="1"/>
</dbReference>
<comment type="caution">
    <text evidence="4">The sequence shown here is derived from an EMBL/GenBank/DDBJ whole genome shotgun (WGS) entry which is preliminary data.</text>
</comment>
<comment type="similarity">
    <text evidence="1">Belongs to the AHA1 family.</text>
</comment>
<protein>
    <submittedName>
        <fullName evidence="4">SRPBCC domain-containing protein</fullName>
    </submittedName>
</protein>
<proteinExistence type="inferred from homology"/>
<sequence length="186" mass="20244">MSRGLSAVLLCVAGLWSQTAPAAEPQVTEGFINASPAEVWRIFTTAEGYKQTGVAYADVDFKIGGTIRTHYDAKGRLGDANTIVNEILAFEPERMLAIRIKQAPADFKYPDAIAGTWTVIYLAPAGNNMTQVRIVGLGYTDTPQSQAMRKFFAEGNRWTLDHIAKPYWPKCAKCVAEEAAAKSGTP</sequence>
<evidence type="ECO:0000256" key="1">
    <source>
        <dbReference type="ARBA" id="ARBA00006817"/>
    </source>
</evidence>
<dbReference type="RefSeq" id="WP_380597390.1">
    <property type="nucleotide sequence ID" value="NZ_JBHSDU010000003.1"/>
</dbReference>
<dbReference type="InterPro" id="IPR013538">
    <property type="entry name" value="ASHA1/2-like_C"/>
</dbReference>
<feature type="domain" description="Activator of Hsp90 ATPase homologue 1/2-like C-terminal" evidence="3">
    <location>
        <begin position="33"/>
        <end position="164"/>
    </location>
</feature>
<dbReference type="Pfam" id="PF08327">
    <property type="entry name" value="AHSA1"/>
    <property type="match status" value="1"/>
</dbReference>
<accession>A0ABV8ST29</accession>
<dbReference type="Gene3D" id="3.30.530.20">
    <property type="match status" value="1"/>
</dbReference>
<feature type="chain" id="PRO_5046045405" evidence="2">
    <location>
        <begin position="23"/>
        <end position="186"/>
    </location>
</feature>
<reference evidence="5" key="1">
    <citation type="journal article" date="2019" name="Int. J. Syst. Evol. Microbiol.">
        <title>The Global Catalogue of Microorganisms (GCM) 10K type strain sequencing project: providing services to taxonomists for standard genome sequencing and annotation.</title>
        <authorList>
            <consortium name="The Broad Institute Genomics Platform"/>
            <consortium name="The Broad Institute Genome Sequencing Center for Infectious Disease"/>
            <person name="Wu L."/>
            <person name="Ma J."/>
        </authorList>
    </citation>
    <scope>NUCLEOTIDE SEQUENCE [LARGE SCALE GENOMIC DNA]</scope>
    <source>
        <strain evidence="5">CGMCC 1.10759</strain>
    </source>
</reference>
<evidence type="ECO:0000256" key="2">
    <source>
        <dbReference type="SAM" id="SignalP"/>
    </source>
</evidence>
<feature type="signal peptide" evidence="2">
    <location>
        <begin position="1"/>
        <end position="22"/>
    </location>
</feature>
<dbReference type="CDD" id="cd07814">
    <property type="entry name" value="SRPBCC_CalC_Aha1-like"/>
    <property type="match status" value="1"/>
</dbReference>
<name>A0ABV8ST29_9GAMM</name>
<organism evidence="4 5">
    <name type="scientific">Steroidobacter flavus</name>
    <dbReference type="NCBI Taxonomy" id="1842136"/>
    <lineage>
        <taxon>Bacteria</taxon>
        <taxon>Pseudomonadati</taxon>
        <taxon>Pseudomonadota</taxon>
        <taxon>Gammaproteobacteria</taxon>
        <taxon>Steroidobacterales</taxon>
        <taxon>Steroidobacteraceae</taxon>
        <taxon>Steroidobacter</taxon>
    </lineage>
</organism>
<dbReference type="EMBL" id="JBHSDU010000003">
    <property type="protein sequence ID" value="MFC4310142.1"/>
    <property type="molecule type" value="Genomic_DNA"/>
</dbReference>
<dbReference type="Proteomes" id="UP001595904">
    <property type="component" value="Unassembled WGS sequence"/>
</dbReference>
<evidence type="ECO:0000259" key="3">
    <source>
        <dbReference type="Pfam" id="PF08327"/>
    </source>
</evidence>
<dbReference type="InterPro" id="IPR023393">
    <property type="entry name" value="START-like_dom_sf"/>
</dbReference>